<keyword evidence="7" id="KW-0456">Lyase</keyword>
<organism evidence="8">
    <name type="scientific">marine sediment metagenome</name>
    <dbReference type="NCBI Taxonomy" id="412755"/>
    <lineage>
        <taxon>unclassified sequences</taxon>
        <taxon>metagenomes</taxon>
        <taxon>ecological metagenomes</taxon>
    </lineage>
</organism>
<keyword evidence="2" id="KW-0949">S-adenosyl-L-methionine</keyword>
<evidence type="ECO:0000313" key="8">
    <source>
        <dbReference type="EMBL" id="KKM26727.1"/>
    </source>
</evidence>
<evidence type="ECO:0000256" key="5">
    <source>
        <dbReference type="ARBA" id="ARBA00023004"/>
    </source>
</evidence>
<evidence type="ECO:0000256" key="7">
    <source>
        <dbReference type="ARBA" id="ARBA00023239"/>
    </source>
</evidence>
<dbReference type="Gene3D" id="3.20.20.70">
    <property type="entry name" value="Aldolase class I"/>
    <property type="match status" value="1"/>
</dbReference>
<gene>
    <name evidence="8" type="ORF">LCGC14_1581870</name>
</gene>
<keyword evidence="3" id="KW-0479">Metal-binding</keyword>
<dbReference type="AlphaFoldDB" id="A0A0F9IGU8"/>
<keyword evidence="5" id="KW-0408">Iron</keyword>
<evidence type="ECO:0008006" key="9">
    <source>
        <dbReference type="Google" id="ProtNLM"/>
    </source>
</evidence>
<dbReference type="GO" id="GO:0016829">
    <property type="term" value="F:lyase activity"/>
    <property type="evidence" value="ECO:0007669"/>
    <property type="project" value="UniProtKB-KW"/>
</dbReference>
<dbReference type="HAMAP" id="MF_00917">
    <property type="entry name" value="QueE"/>
    <property type="match status" value="1"/>
</dbReference>
<sequence length="241" mass="27189">MSDTIAISEIYGPVLQGEGPVAGRATIFVRVFGCDSRCEQCDSLFAVDRKHPDAKYENLTLDQILKRINRTVLFAPVTFSGGNPAIWDLTYLVTALKKDGREVWVETQGTYWRDWLTKCDVVVVSPKGPFMNDQRLGILPIETLRPYADHTRCHFKVVIGSEDDLDYAELIACAYPKIPMYLSVGCPLVGGDTSPQALLDRYRHLGEVLTSHPYRWSHLMLRATFIPQLHVLVHGSAKRRI</sequence>
<dbReference type="InterPro" id="IPR007197">
    <property type="entry name" value="rSAM"/>
</dbReference>
<dbReference type="Pfam" id="PF13353">
    <property type="entry name" value="Fer4_12"/>
    <property type="match status" value="1"/>
</dbReference>
<keyword evidence="4" id="KW-0460">Magnesium</keyword>
<protein>
    <recommendedName>
        <fullName evidence="9">Radical SAM core domain-containing protein</fullName>
    </recommendedName>
</protein>
<evidence type="ECO:0000256" key="6">
    <source>
        <dbReference type="ARBA" id="ARBA00023014"/>
    </source>
</evidence>
<dbReference type="GO" id="GO:0051539">
    <property type="term" value="F:4 iron, 4 sulfur cluster binding"/>
    <property type="evidence" value="ECO:0007669"/>
    <property type="project" value="UniProtKB-KW"/>
</dbReference>
<accession>A0A0F9IGU8</accession>
<dbReference type="InterPro" id="IPR024924">
    <property type="entry name" value="7-CO-7-deazaguanine_synth-like"/>
</dbReference>
<reference evidence="8" key="1">
    <citation type="journal article" date="2015" name="Nature">
        <title>Complex archaea that bridge the gap between prokaryotes and eukaryotes.</title>
        <authorList>
            <person name="Spang A."/>
            <person name="Saw J.H."/>
            <person name="Jorgensen S.L."/>
            <person name="Zaremba-Niedzwiedzka K."/>
            <person name="Martijn J."/>
            <person name="Lind A.E."/>
            <person name="van Eijk R."/>
            <person name="Schleper C."/>
            <person name="Guy L."/>
            <person name="Ettema T.J."/>
        </authorList>
    </citation>
    <scope>NUCLEOTIDE SEQUENCE</scope>
</reference>
<name>A0A0F9IGU8_9ZZZZ</name>
<evidence type="ECO:0000256" key="3">
    <source>
        <dbReference type="ARBA" id="ARBA00022723"/>
    </source>
</evidence>
<dbReference type="PANTHER" id="PTHR42836:SF1">
    <property type="entry name" value="7-CARBOXY-7-DEAZAGUANINE SYNTHASE"/>
    <property type="match status" value="1"/>
</dbReference>
<dbReference type="PANTHER" id="PTHR42836">
    <property type="entry name" value="7-CARBOXY-7-DEAZAGUANINE SYNTHASE"/>
    <property type="match status" value="1"/>
</dbReference>
<evidence type="ECO:0000256" key="4">
    <source>
        <dbReference type="ARBA" id="ARBA00022842"/>
    </source>
</evidence>
<keyword evidence="6" id="KW-0411">Iron-sulfur</keyword>
<dbReference type="PIRSF" id="PIRSF000370">
    <property type="entry name" value="QueE"/>
    <property type="match status" value="1"/>
</dbReference>
<dbReference type="GO" id="GO:0046872">
    <property type="term" value="F:metal ion binding"/>
    <property type="evidence" value="ECO:0007669"/>
    <property type="project" value="UniProtKB-KW"/>
</dbReference>
<evidence type="ECO:0000256" key="1">
    <source>
        <dbReference type="ARBA" id="ARBA00022485"/>
    </source>
</evidence>
<dbReference type="SFLD" id="SFLDS00029">
    <property type="entry name" value="Radical_SAM"/>
    <property type="match status" value="1"/>
</dbReference>
<comment type="caution">
    <text evidence="8">The sequence shown here is derived from an EMBL/GenBank/DDBJ whole genome shotgun (WGS) entry which is preliminary data.</text>
</comment>
<dbReference type="InterPro" id="IPR013785">
    <property type="entry name" value="Aldolase_TIM"/>
</dbReference>
<keyword evidence="1" id="KW-0004">4Fe-4S</keyword>
<dbReference type="EMBL" id="LAZR01012460">
    <property type="protein sequence ID" value="KKM26727.1"/>
    <property type="molecule type" value="Genomic_DNA"/>
</dbReference>
<evidence type="ECO:0000256" key="2">
    <source>
        <dbReference type="ARBA" id="ARBA00022691"/>
    </source>
</evidence>
<proteinExistence type="inferred from homology"/>